<evidence type="ECO:0000256" key="7">
    <source>
        <dbReference type="ARBA" id="ARBA00083243"/>
    </source>
</evidence>
<name>A0A6L9UC05_9HYPH</name>
<dbReference type="Gene3D" id="1.10.10.10">
    <property type="entry name" value="Winged helix-like DNA-binding domain superfamily/Winged helix DNA-binding domain"/>
    <property type="match status" value="1"/>
</dbReference>
<dbReference type="GO" id="GO:0003700">
    <property type="term" value="F:DNA-binding transcription factor activity"/>
    <property type="evidence" value="ECO:0007669"/>
    <property type="project" value="InterPro"/>
</dbReference>
<evidence type="ECO:0000256" key="3">
    <source>
        <dbReference type="ARBA" id="ARBA00023125"/>
    </source>
</evidence>
<evidence type="ECO:0000256" key="6">
    <source>
        <dbReference type="ARBA" id="ARBA00067332"/>
    </source>
</evidence>
<keyword evidence="3" id="KW-0238">DNA-binding</keyword>
<evidence type="ECO:0000259" key="8">
    <source>
        <dbReference type="PROSITE" id="PS50931"/>
    </source>
</evidence>
<dbReference type="SUPFAM" id="SSF46785">
    <property type="entry name" value="Winged helix' DNA-binding domain"/>
    <property type="match status" value="1"/>
</dbReference>
<evidence type="ECO:0000256" key="5">
    <source>
        <dbReference type="ARBA" id="ARBA00054626"/>
    </source>
</evidence>
<accession>A0A6L9UC05</accession>
<organism evidence="9 10">
    <name type="scientific">Rhizobium lusitanum</name>
    <dbReference type="NCBI Taxonomy" id="293958"/>
    <lineage>
        <taxon>Bacteria</taxon>
        <taxon>Pseudomonadati</taxon>
        <taxon>Pseudomonadota</taxon>
        <taxon>Alphaproteobacteria</taxon>
        <taxon>Hyphomicrobiales</taxon>
        <taxon>Rhizobiaceae</taxon>
        <taxon>Rhizobium/Agrobacterium group</taxon>
        <taxon>Rhizobium</taxon>
    </lineage>
</organism>
<reference evidence="9 10" key="1">
    <citation type="submission" date="2019-12" db="EMBL/GenBank/DDBJ databases">
        <title>Rhizobium genotypes associated with high levels of biological nitrogen fixation by grain legumes in a temperate-maritime cropping system.</title>
        <authorList>
            <person name="Maluk M."/>
            <person name="Francesc Ferrando Molina F."/>
            <person name="Lopez Del Egido L."/>
            <person name="Lafos M."/>
            <person name="Langarica-Fuentes A."/>
            <person name="Gebre Yohannes G."/>
            <person name="Young M.W."/>
            <person name="Martin P."/>
            <person name="Gantlett R."/>
            <person name="Kenicer G."/>
            <person name="Hawes C."/>
            <person name="Begg G.S."/>
            <person name="Quilliam R.S."/>
            <person name="Squire G.R."/>
            <person name="Poole P.S."/>
            <person name="Young P.W."/>
            <person name="Iannetta P.M."/>
            <person name="James E.K."/>
        </authorList>
    </citation>
    <scope>NUCLEOTIDE SEQUENCE [LARGE SCALE GENOMIC DNA]</scope>
    <source>
        <strain evidence="9 10">JHI1118</strain>
    </source>
</reference>
<protein>
    <recommendedName>
        <fullName evidence="6">HTH-type transcriptional regulator TtuA</fullName>
    </recommendedName>
    <alternativeName>
        <fullName evidence="7">Tartrate utilization transcriptional regulator</fullName>
    </alternativeName>
</protein>
<keyword evidence="2" id="KW-0805">Transcription regulation</keyword>
<dbReference type="InterPro" id="IPR036388">
    <property type="entry name" value="WH-like_DNA-bd_sf"/>
</dbReference>
<dbReference type="FunFam" id="1.10.10.10:FF:000001">
    <property type="entry name" value="LysR family transcriptional regulator"/>
    <property type="match status" value="1"/>
</dbReference>
<dbReference type="Gene3D" id="3.40.190.290">
    <property type="match status" value="1"/>
</dbReference>
<evidence type="ECO:0000256" key="1">
    <source>
        <dbReference type="ARBA" id="ARBA00009437"/>
    </source>
</evidence>
<dbReference type="Proteomes" id="UP000483035">
    <property type="component" value="Unassembled WGS sequence"/>
</dbReference>
<dbReference type="EMBL" id="WUEY01000010">
    <property type="protein sequence ID" value="NEI72028.1"/>
    <property type="molecule type" value="Genomic_DNA"/>
</dbReference>
<comment type="caution">
    <text evidence="9">The sequence shown here is derived from an EMBL/GenBank/DDBJ whole genome shotgun (WGS) entry which is preliminary data.</text>
</comment>
<dbReference type="GO" id="GO:0043565">
    <property type="term" value="F:sequence-specific DNA binding"/>
    <property type="evidence" value="ECO:0007669"/>
    <property type="project" value="TreeGrafter"/>
</dbReference>
<feature type="domain" description="HTH lysR-type" evidence="8">
    <location>
        <begin position="1"/>
        <end position="59"/>
    </location>
</feature>
<sequence>MDRLTSMAVFVAAAEEGSLSGAARRFGLSVSMAGKHVSAIEADLNIRLMQRTTRKLKLTDVGQAYYARCKRILEEYEDANREAGDAQQSIRGVLRVAAPLTFGAMHLGGMVASYLALHPGVALEVVLNDRYVDLLAEGVDVAIRIGRLLDSDLVAQRLAPCRMVICASPRFLERHGALSSVEKLRQAPRLAFSEAVSSGDWTLTDPDGQAHVIDGPVVMAANNTQMLLAAALAGAGVAYGPSFVFGQSIAAGELIALLPHHKTSDLTIQAVYPTKRHVSRKLRSFVDHLVLSFGGTPPWDLSPTG</sequence>
<dbReference type="PANTHER" id="PTHR30537">
    <property type="entry name" value="HTH-TYPE TRANSCRIPTIONAL REGULATOR"/>
    <property type="match status" value="1"/>
</dbReference>
<dbReference type="RefSeq" id="WP_163988940.1">
    <property type="nucleotide sequence ID" value="NZ_WUEY01000010.1"/>
</dbReference>
<dbReference type="InterPro" id="IPR036390">
    <property type="entry name" value="WH_DNA-bd_sf"/>
</dbReference>
<evidence type="ECO:0000313" key="9">
    <source>
        <dbReference type="EMBL" id="NEI72028.1"/>
    </source>
</evidence>
<evidence type="ECO:0000313" key="10">
    <source>
        <dbReference type="Proteomes" id="UP000483035"/>
    </source>
</evidence>
<dbReference type="InterPro" id="IPR005119">
    <property type="entry name" value="LysR_subst-bd"/>
</dbReference>
<dbReference type="AlphaFoldDB" id="A0A6L9UC05"/>
<dbReference type="CDD" id="cd08422">
    <property type="entry name" value="PBP2_CrgA_like"/>
    <property type="match status" value="1"/>
</dbReference>
<comment type="function">
    <text evidence="5">Transcriptional regulator of the ttuABCDE tartrate utilization operon.</text>
</comment>
<comment type="similarity">
    <text evidence="1">Belongs to the LysR transcriptional regulatory family.</text>
</comment>
<dbReference type="InterPro" id="IPR000847">
    <property type="entry name" value="LysR_HTH_N"/>
</dbReference>
<evidence type="ECO:0000256" key="4">
    <source>
        <dbReference type="ARBA" id="ARBA00023163"/>
    </source>
</evidence>
<dbReference type="PROSITE" id="PS50931">
    <property type="entry name" value="HTH_LYSR"/>
    <property type="match status" value="1"/>
</dbReference>
<dbReference type="Pfam" id="PF00126">
    <property type="entry name" value="HTH_1"/>
    <property type="match status" value="1"/>
</dbReference>
<proteinExistence type="inferred from homology"/>
<gene>
    <name evidence="9" type="ORF">GR212_20810</name>
</gene>
<dbReference type="GO" id="GO:0006351">
    <property type="term" value="P:DNA-templated transcription"/>
    <property type="evidence" value="ECO:0007669"/>
    <property type="project" value="TreeGrafter"/>
</dbReference>
<dbReference type="PANTHER" id="PTHR30537:SF35">
    <property type="entry name" value="TRANSCRIPTIONAL REGULATORY PROTEIN"/>
    <property type="match status" value="1"/>
</dbReference>
<dbReference type="SUPFAM" id="SSF53850">
    <property type="entry name" value="Periplasmic binding protein-like II"/>
    <property type="match status" value="1"/>
</dbReference>
<keyword evidence="4" id="KW-0804">Transcription</keyword>
<dbReference type="Pfam" id="PF03466">
    <property type="entry name" value="LysR_substrate"/>
    <property type="match status" value="1"/>
</dbReference>
<dbReference type="InterPro" id="IPR058163">
    <property type="entry name" value="LysR-type_TF_proteobact-type"/>
</dbReference>
<evidence type="ECO:0000256" key="2">
    <source>
        <dbReference type="ARBA" id="ARBA00023015"/>
    </source>
</evidence>